<feature type="compositionally biased region" description="Pro residues" evidence="1">
    <location>
        <begin position="38"/>
        <end position="52"/>
    </location>
</feature>
<feature type="compositionally biased region" description="Polar residues" evidence="1">
    <location>
        <begin position="125"/>
        <end position="145"/>
    </location>
</feature>
<gene>
    <name evidence="2" type="ORF">EHS25_002500</name>
</gene>
<dbReference type="OrthoDB" id="2592649at2759"/>
<evidence type="ECO:0000313" key="2">
    <source>
        <dbReference type="EMBL" id="RSH89388.1"/>
    </source>
</evidence>
<dbReference type="EMBL" id="RSCD01000014">
    <property type="protein sequence ID" value="RSH89388.1"/>
    <property type="molecule type" value="Genomic_DNA"/>
</dbReference>
<accession>A0A427YE66</accession>
<feature type="region of interest" description="Disordered" evidence="1">
    <location>
        <begin position="36"/>
        <end position="74"/>
    </location>
</feature>
<organism evidence="2 3">
    <name type="scientific">Saitozyma podzolica</name>
    <dbReference type="NCBI Taxonomy" id="1890683"/>
    <lineage>
        <taxon>Eukaryota</taxon>
        <taxon>Fungi</taxon>
        <taxon>Dikarya</taxon>
        <taxon>Basidiomycota</taxon>
        <taxon>Agaricomycotina</taxon>
        <taxon>Tremellomycetes</taxon>
        <taxon>Tremellales</taxon>
        <taxon>Trimorphomycetaceae</taxon>
        <taxon>Saitozyma</taxon>
    </lineage>
</organism>
<reference evidence="2 3" key="1">
    <citation type="submission" date="2018-11" db="EMBL/GenBank/DDBJ databases">
        <title>Genome sequence of Saitozyma podzolica DSM 27192.</title>
        <authorList>
            <person name="Aliyu H."/>
            <person name="Gorte O."/>
            <person name="Ochsenreither K."/>
        </authorList>
    </citation>
    <scope>NUCLEOTIDE SEQUENCE [LARGE SCALE GENOMIC DNA]</scope>
    <source>
        <strain evidence="2 3">DSM 27192</strain>
    </source>
</reference>
<protein>
    <submittedName>
        <fullName evidence="2">Uncharacterized protein</fullName>
    </submittedName>
</protein>
<feature type="region of interest" description="Disordered" evidence="1">
    <location>
        <begin position="119"/>
        <end position="186"/>
    </location>
</feature>
<comment type="caution">
    <text evidence="2">The sequence shown here is derived from an EMBL/GenBank/DDBJ whole genome shotgun (WGS) entry which is preliminary data.</text>
</comment>
<evidence type="ECO:0000313" key="3">
    <source>
        <dbReference type="Proteomes" id="UP000279259"/>
    </source>
</evidence>
<feature type="compositionally biased region" description="Low complexity" evidence="1">
    <location>
        <begin position="177"/>
        <end position="186"/>
    </location>
</feature>
<dbReference type="Proteomes" id="UP000279259">
    <property type="component" value="Unassembled WGS sequence"/>
</dbReference>
<evidence type="ECO:0000256" key="1">
    <source>
        <dbReference type="SAM" id="MobiDB-lite"/>
    </source>
</evidence>
<dbReference type="AlphaFoldDB" id="A0A427YE66"/>
<proteinExistence type="predicted"/>
<sequence>MASMEDLIATISGGLHAGQQGNDLKDLHAKLAQTLHPSIPPQPYRPSAPPGASPAHSTGPMPPPAPASSWNSPPPSGYLSGLNGLNGLNALGGSPSFASLGSGSPSGRQPAFVGQRETGFAVSPKPNNGAVQGHAQGQRQGQSQGVDGVGAGIPAPRPAQFGRERDVATGSGGANGNGNAYGVNGAEASGIPYHSAVLPARASPKDTGGFDEDAFRPLWNEDDAKSWEAFNARK</sequence>
<keyword evidence="3" id="KW-1185">Reference proteome</keyword>
<feature type="region of interest" description="Disordered" evidence="1">
    <location>
        <begin position="199"/>
        <end position="234"/>
    </location>
</feature>
<name>A0A427YE66_9TREE</name>
<feature type="compositionally biased region" description="Pro residues" evidence="1">
    <location>
        <begin position="60"/>
        <end position="74"/>
    </location>
</feature>